<dbReference type="KEGG" id="vg:54981313"/>
<accession>A0A222G3C5</accession>
<evidence type="ECO:0000313" key="3">
    <source>
        <dbReference type="Proteomes" id="UP000222540"/>
    </source>
</evidence>
<dbReference type="GeneID" id="54981313"/>
<protein>
    <submittedName>
        <fullName evidence="2">Uncharacterized protein</fullName>
    </submittedName>
</protein>
<evidence type="ECO:0000256" key="1">
    <source>
        <dbReference type="SAM" id="MobiDB-lite"/>
    </source>
</evidence>
<name>A0A222G3C5_9CAUD</name>
<dbReference type="Proteomes" id="UP000222540">
    <property type="component" value="Segment"/>
</dbReference>
<organism evidence="2 3">
    <name type="scientific">Marinomonas phage CB5A</name>
    <dbReference type="NCBI Taxonomy" id="2022859"/>
    <lineage>
        <taxon>Viruses</taxon>
        <taxon>Duplodnaviria</taxon>
        <taxon>Heunggongvirae</taxon>
        <taxon>Uroviricota</taxon>
        <taxon>Caudoviricetes</taxon>
        <taxon>Autographivirales</taxon>
        <taxon>Autosignataviridae</taxon>
        <taxon>Colwellvirinae</taxon>
        <taxon>Murciavirus</taxon>
        <taxon>Murciavirus CB5A</taxon>
    </lineage>
</organism>
<evidence type="ECO:0000313" key="2">
    <source>
        <dbReference type="EMBL" id="ASP46289.1"/>
    </source>
</evidence>
<feature type="region of interest" description="Disordered" evidence="1">
    <location>
        <begin position="1"/>
        <end position="26"/>
    </location>
</feature>
<proteinExistence type="predicted"/>
<feature type="compositionally biased region" description="Polar residues" evidence="1">
    <location>
        <begin position="14"/>
        <end position="26"/>
    </location>
</feature>
<dbReference type="EMBL" id="MF481197">
    <property type="protein sequence ID" value="ASP46289.1"/>
    <property type="molecule type" value="Genomic_DNA"/>
</dbReference>
<reference evidence="2 3" key="1">
    <citation type="submission" date="2017-07" db="EMBL/GenBank/DDBJ databases">
        <title>Complete genome sequence of the Marinomonas phage CB5A.</title>
        <authorList>
            <person name="Lucas-Elio P."/>
            <person name="Aroca-Crevillen A."/>
            <person name="Garcia-Guillen I.M."/>
            <person name="Silas S."/>
            <person name="Fire A.Z."/>
            <person name="Sanchez-Amat A."/>
        </authorList>
    </citation>
    <scope>NUCLEOTIDE SEQUENCE [LARGE SCALE GENOMIC DNA]</scope>
</reference>
<dbReference type="RefSeq" id="YP_009791090.1">
    <property type="nucleotide sequence ID" value="NC_047836.1"/>
</dbReference>
<sequence>MHPRLRQLTRGYQVRTSSFTRSHQVPTNGIEPLEAYKVVLSRNKEQG</sequence>